<gene>
    <name evidence="1" type="ORF">caldi_08270</name>
</gene>
<reference evidence="1" key="1">
    <citation type="submission" date="2022-03" db="EMBL/GenBank/DDBJ databases">
        <title>Complete genome sequence of Caldinitratiruptor microaerophilus.</title>
        <authorList>
            <person name="Mukaiyama R."/>
            <person name="Nishiyama T."/>
            <person name="Ueda K."/>
        </authorList>
    </citation>
    <scope>NUCLEOTIDE SEQUENCE</scope>
    <source>
        <strain evidence="1">JCM 16183</strain>
    </source>
</reference>
<name>A0AA35CIP6_9FIRM</name>
<keyword evidence="2" id="KW-1185">Reference proteome</keyword>
<dbReference type="Proteomes" id="UP001163687">
    <property type="component" value="Chromosome"/>
</dbReference>
<dbReference type="KEGG" id="cmic:caldi_08270"/>
<proteinExistence type="predicted"/>
<evidence type="ECO:0000313" key="2">
    <source>
        <dbReference type="Proteomes" id="UP001163687"/>
    </source>
</evidence>
<sequence>MLTDRVLVLSWVYRDSYYLPEPWFYPPELSIRAIQIVENPGAFLDRNIFVFDNVLQRA</sequence>
<organism evidence="1 2">
    <name type="scientific">Caldinitratiruptor microaerophilus</name>
    <dbReference type="NCBI Taxonomy" id="671077"/>
    <lineage>
        <taxon>Bacteria</taxon>
        <taxon>Bacillati</taxon>
        <taxon>Bacillota</taxon>
        <taxon>Clostridia</taxon>
        <taxon>Eubacteriales</taxon>
        <taxon>Symbiobacteriaceae</taxon>
        <taxon>Caldinitratiruptor</taxon>
    </lineage>
</organism>
<evidence type="ECO:0000313" key="1">
    <source>
        <dbReference type="EMBL" id="BDG59737.1"/>
    </source>
</evidence>
<dbReference type="EMBL" id="AP025628">
    <property type="protein sequence ID" value="BDG59737.1"/>
    <property type="molecule type" value="Genomic_DNA"/>
</dbReference>
<dbReference type="RefSeq" id="WP_264843839.1">
    <property type="nucleotide sequence ID" value="NZ_AP025628.1"/>
</dbReference>
<accession>A0AA35CIP6</accession>
<protein>
    <submittedName>
        <fullName evidence="1">Uncharacterized protein</fullName>
    </submittedName>
</protein>
<dbReference type="AlphaFoldDB" id="A0AA35CIP6"/>